<feature type="domain" description="3D" evidence="2">
    <location>
        <begin position="174"/>
        <end position="238"/>
    </location>
</feature>
<dbReference type="InterPro" id="IPR051933">
    <property type="entry name" value="Resuscitation_pf_RpfB"/>
</dbReference>
<dbReference type="Proteomes" id="UP001177898">
    <property type="component" value="Unassembled WGS sequence"/>
</dbReference>
<dbReference type="SUPFAM" id="SSF50685">
    <property type="entry name" value="Barwin-like endoglucanases"/>
    <property type="match status" value="1"/>
</dbReference>
<dbReference type="InterPro" id="IPR036908">
    <property type="entry name" value="RlpA-like_sf"/>
</dbReference>
<dbReference type="Pfam" id="PF06725">
    <property type="entry name" value="3D"/>
    <property type="match status" value="1"/>
</dbReference>
<reference evidence="3" key="1">
    <citation type="submission" date="2023-08" db="EMBL/GenBank/DDBJ databases">
        <title>Functional annotation and safety assessment of Bacillus stercoris.</title>
        <authorList>
            <person name="Pandit N.T."/>
            <person name="Ahir S.V."/>
            <person name="Chauhan D.A."/>
            <person name="Bose A."/>
            <person name="Dunlap C."/>
            <person name="Doshi J.A."/>
        </authorList>
    </citation>
    <scope>NUCLEOTIDE SEQUENCE</scope>
    <source>
        <strain evidence="3">ZBMF30</strain>
    </source>
</reference>
<dbReference type="PANTHER" id="PTHR39160">
    <property type="entry name" value="CELL WALL-BINDING PROTEIN YOCH"/>
    <property type="match status" value="1"/>
</dbReference>
<comment type="caution">
    <text evidence="3">The sequence shown here is derived from an EMBL/GenBank/DDBJ whole genome shotgun (WGS) entry which is preliminary data.</text>
</comment>
<evidence type="ECO:0000256" key="1">
    <source>
        <dbReference type="ARBA" id="ARBA00022729"/>
    </source>
</evidence>
<protein>
    <submittedName>
        <fullName evidence="3">3D domain-containing protein</fullName>
    </submittedName>
</protein>
<evidence type="ECO:0000313" key="3">
    <source>
        <dbReference type="EMBL" id="MDQ1851009.1"/>
    </source>
</evidence>
<proteinExistence type="predicted"/>
<accession>A0ABU0V2Z6</accession>
<keyword evidence="4" id="KW-1185">Reference proteome</keyword>
<dbReference type="CDD" id="cd22784">
    <property type="entry name" value="DPBB_MltA_YuiC-like"/>
    <property type="match status" value="1"/>
</dbReference>
<name>A0ABU0V2Z6_9BACI</name>
<sequence length="238" mass="26436">MIRINIKNKNKIISYTSKTKCAMMILIPLVTFSYISAEQHYLDTGNNKNSIKESFYGKPKLINLPQHKNQVLNKFDEVSKKQKAKQEKRRDDILNAAIIKPKPVKKKSIKKGGEGKNKNKQIKNKNKITYVENDEAKTLDIEFSAYVANCTEGCTGRTKTGVDVTQSIFYKGYRVIATDPSIIPLNSVVLIKVGGSSFKAIAIDTGGAIVGNKVDLLVSNEQDAINFGRQHGTVSILN</sequence>
<dbReference type="InterPro" id="IPR010611">
    <property type="entry name" value="3D_dom"/>
</dbReference>
<organism evidence="3 4">
    <name type="scientific">Bacillus stercoris</name>
    <dbReference type="NCBI Taxonomy" id="2054641"/>
    <lineage>
        <taxon>Bacteria</taxon>
        <taxon>Bacillati</taxon>
        <taxon>Bacillota</taxon>
        <taxon>Bacilli</taxon>
        <taxon>Bacillales</taxon>
        <taxon>Bacillaceae</taxon>
        <taxon>Bacillus</taxon>
    </lineage>
</organism>
<dbReference type="PANTHER" id="PTHR39160:SF6">
    <property type="entry name" value="CELL WALL-BINDING PROTEIN YOCH"/>
    <property type="match status" value="1"/>
</dbReference>
<dbReference type="RefSeq" id="WP_306644828.1">
    <property type="nucleotide sequence ID" value="NZ_JAVCYS010000002.1"/>
</dbReference>
<evidence type="ECO:0000313" key="4">
    <source>
        <dbReference type="Proteomes" id="UP001177898"/>
    </source>
</evidence>
<evidence type="ECO:0000259" key="2">
    <source>
        <dbReference type="Pfam" id="PF06725"/>
    </source>
</evidence>
<keyword evidence="1" id="KW-0732">Signal</keyword>
<gene>
    <name evidence="3" type="ORF">RAQ16_01155</name>
</gene>
<dbReference type="EMBL" id="JAVCYS010000002">
    <property type="protein sequence ID" value="MDQ1851009.1"/>
    <property type="molecule type" value="Genomic_DNA"/>
</dbReference>
<dbReference type="Gene3D" id="2.40.40.10">
    <property type="entry name" value="RlpA-like domain"/>
    <property type="match status" value="1"/>
</dbReference>